<dbReference type="AlphaFoldDB" id="A0A5J9VEV1"/>
<dbReference type="Proteomes" id="UP000324897">
    <property type="component" value="Unassembled WGS sequence"/>
</dbReference>
<evidence type="ECO:0000313" key="2">
    <source>
        <dbReference type="EMBL" id="TVU33961.1"/>
    </source>
</evidence>
<accession>A0A5J9VEV1</accession>
<feature type="region of interest" description="Disordered" evidence="1">
    <location>
        <begin position="77"/>
        <end position="102"/>
    </location>
</feature>
<dbReference type="EMBL" id="RWGY01000009">
    <property type="protein sequence ID" value="TVU33961.1"/>
    <property type="molecule type" value="Genomic_DNA"/>
</dbReference>
<sequence>MHIAAWLLCSRCQQLPYNHQVYGHNLNMAIDIGMFCGRTLRRLRNYNVDLFLNKEVKKHGVIIRHLSTVPVQQLDAPVSNEQEGDGYKTPYAKSNLLPYRRR</sequence>
<name>A0A5J9VEV1_9POAL</name>
<protein>
    <submittedName>
        <fullName evidence="2">Uncharacterized protein</fullName>
    </submittedName>
</protein>
<evidence type="ECO:0000256" key="1">
    <source>
        <dbReference type="SAM" id="MobiDB-lite"/>
    </source>
</evidence>
<reference evidence="2 3" key="1">
    <citation type="journal article" date="2019" name="Sci. Rep.">
        <title>A high-quality genome of Eragrostis curvula grass provides insights into Poaceae evolution and supports new strategies to enhance forage quality.</title>
        <authorList>
            <person name="Carballo J."/>
            <person name="Santos B.A.C.M."/>
            <person name="Zappacosta D."/>
            <person name="Garbus I."/>
            <person name="Selva J.P."/>
            <person name="Gallo C.A."/>
            <person name="Diaz A."/>
            <person name="Albertini E."/>
            <person name="Caccamo M."/>
            <person name="Echenique V."/>
        </authorList>
    </citation>
    <scope>NUCLEOTIDE SEQUENCE [LARGE SCALE GENOMIC DNA]</scope>
    <source>
        <strain evidence="3">cv. Victoria</strain>
        <tissue evidence="2">Leaf</tissue>
    </source>
</reference>
<dbReference type="Gramene" id="TVU33961">
    <property type="protein sequence ID" value="TVU33961"/>
    <property type="gene ID" value="EJB05_15780"/>
</dbReference>
<proteinExistence type="predicted"/>
<evidence type="ECO:0000313" key="3">
    <source>
        <dbReference type="Proteomes" id="UP000324897"/>
    </source>
</evidence>
<comment type="caution">
    <text evidence="2">The sequence shown here is derived from an EMBL/GenBank/DDBJ whole genome shotgun (WGS) entry which is preliminary data.</text>
</comment>
<gene>
    <name evidence="2" type="ORF">EJB05_15780</name>
</gene>
<keyword evidence="3" id="KW-1185">Reference proteome</keyword>
<organism evidence="2 3">
    <name type="scientific">Eragrostis curvula</name>
    <name type="common">weeping love grass</name>
    <dbReference type="NCBI Taxonomy" id="38414"/>
    <lineage>
        <taxon>Eukaryota</taxon>
        <taxon>Viridiplantae</taxon>
        <taxon>Streptophyta</taxon>
        <taxon>Embryophyta</taxon>
        <taxon>Tracheophyta</taxon>
        <taxon>Spermatophyta</taxon>
        <taxon>Magnoliopsida</taxon>
        <taxon>Liliopsida</taxon>
        <taxon>Poales</taxon>
        <taxon>Poaceae</taxon>
        <taxon>PACMAD clade</taxon>
        <taxon>Chloridoideae</taxon>
        <taxon>Eragrostideae</taxon>
        <taxon>Eragrostidinae</taxon>
        <taxon>Eragrostis</taxon>
    </lineage>
</organism>